<proteinExistence type="predicted"/>
<accession>A0A917IA11</accession>
<keyword evidence="2" id="KW-0812">Transmembrane</keyword>
<organism evidence="3 4">
    <name type="scientific">Alsobacter metallidurans</name>
    <dbReference type="NCBI Taxonomy" id="340221"/>
    <lineage>
        <taxon>Bacteria</taxon>
        <taxon>Pseudomonadati</taxon>
        <taxon>Pseudomonadota</taxon>
        <taxon>Alphaproteobacteria</taxon>
        <taxon>Hyphomicrobiales</taxon>
        <taxon>Alsobacteraceae</taxon>
        <taxon>Alsobacter</taxon>
    </lineage>
</organism>
<protein>
    <recommendedName>
        <fullName evidence="5">Transmembrane protein</fullName>
    </recommendedName>
</protein>
<keyword evidence="4" id="KW-1185">Reference proteome</keyword>
<reference evidence="3" key="2">
    <citation type="submission" date="2020-09" db="EMBL/GenBank/DDBJ databases">
        <authorList>
            <person name="Sun Q."/>
            <person name="Zhou Y."/>
        </authorList>
    </citation>
    <scope>NUCLEOTIDE SEQUENCE</scope>
    <source>
        <strain evidence="3">CGMCC 1.12214</strain>
    </source>
</reference>
<reference evidence="3" key="1">
    <citation type="journal article" date="2014" name="Int. J. Syst. Evol. Microbiol.">
        <title>Complete genome sequence of Corynebacterium casei LMG S-19264T (=DSM 44701T), isolated from a smear-ripened cheese.</title>
        <authorList>
            <consortium name="US DOE Joint Genome Institute (JGI-PGF)"/>
            <person name="Walter F."/>
            <person name="Albersmeier A."/>
            <person name="Kalinowski J."/>
            <person name="Ruckert C."/>
        </authorList>
    </citation>
    <scope>NUCLEOTIDE SEQUENCE</scope>
    <source>
        <strain evidence="3">CGMCC 1.12214</strain>
    </source>
</reference>
<dbReference type="Proteomes" id="UP000603912">
    <property type="component" value="Unassembled WGS sequence"/>
</dbReference>
<feature type="compositionally biased region" description="Basic and acidic residues" evidence="1">
    <location>
        <begin position="187"/>
        <end position="204"/>
    </location>
</feature>
<sequence>MHSLENRHFYRRGLRETRVEMTMSVLGMRSRLVRSVLGGCLSLAMVAALAPSAEARPRRPGYSAGYHHGPAPYRRNRGGNGAALAAIAGIAAIGIGAAIASSNRSRSYDSVERDPLYGYAPAYGYRRSPVPEPEYVDGPEVVYEPAPVYAPRPVYQPRVMFAPSPVHRGWDGGQPRGNPGWRPPHRHWNEFRARQEMLDRHTRQ</sequence>
<evidence type="ECO:0000313" key="4">
    <source>
        <dbReference type="Proteomes" id="UP000603912"/>
    </source>
</evidence>
<evidence type="ECO:0000256" key="1">
    <source>
        <dbReference type="SAM" id="MobiDB-lite"/>
    </source>
</evidence>
<dbReference type="AlphaFoldDB" id="A0A917IA11"/>
<gene>
    <name evidence="3" type="ORF">GCM10007036_31610</name>
</gene>
<keyword evidence="2" id="KW-0472">Membrane</keyword>
<keyword evidence="2" id="KW-1133">Transmembrane helix</keyword>
<dbReference type="EMBL" id="BMES01000002">
    <property type="protein sequence ID" value="GGH24881.1"/>
    <property type="molecule type" value="Genomic_DNA"/>
</dbReference>
<name>A0A917IA11_9HYPH</name>
<evidence type="ECO:0008006" key="5">
    <source>
        <dbReference type="Google" id="ProtNLM"/>
    </source>
</evidence>
<evidence type="ECO:0000313" key="3">
    <source>
        <dbReference type="EMBL" id="GGH24881.1"/>
    </source>
</evidence>
<evidence type="ECO:0000256" key="2">
    <source>
        <dbReference type="SAM" id="Phobius"/>
    </source>
</evidence>
<feature type="region of interest" description="Disordered" evidence="1">
    <location>
        <begin position="171"/>
        <end position="204"/>
    </location>
</feature>
<feature type="transmembrane region" description="Helical" evidence="2">
    <location>
        <begin position="79"/>
        <end position="100"/>
    </location>
</feature>
<comment type="caution">
    <text evidence="3">The sequence shown here is derived from an EMBL/GenBank/DDBJ whole genome shotgun (WGS) entry which is preliminary data.</text>
</comment>